<dbReference type="InterPro" id="IPR005821">
    <property type="entry name" value="Ion_trans_dom"/>
</dbReference>
<keyword evidence="16" id="KW-1185">Reference proteome</keyword>
<keyword evidence="7" id="KW-1133">Transmembrane helix</keyword>
<name>A0A0S4JJZ9_BODSA</name>
<dbReference type="InterPro" id="IPR027359">
    <property type="entry name" value="Volt_channel_dom_sf"/>
</dbReference>
<dbReference type="GO" id="GO:0005886">
    <property type="term" value="C:plasma membrane"/>
    <property type="evidence" value="ECO:0007669"/>
    <property type="project" value="UniProtKB-SubCell"/>
</dbReference>
<evidence type="ECO:0000256" key="1">
    <source>
        <dbReference type="ARBA" id="ARBA00004651"/>
    </source>
</evidence>
<dbReference type="InterPro" id="IPR031846">
    <property type="entry name" value="Hvcn1"/>
</dbReference>
<evidence type="ECO:0000256" key="5">
    <source>
        <dbReference type="ARBA" id="ARBA00022692"/>
    </source>
</evidence>
<feature type="compositionally biased region" description="Low complexity" evidence="13">
    <location>
        <begin position="561"/>
        <end position="573"/>
    </location>
</feature>
<dbReference type="AlphaFoldDB" id="A0A0S4JJZ9"/>
<comment type="subcellular location">
    <subcellularLocation>
        <location evidence="1">Cell membrane</location>
        <topology evidence="1">Multi-pass membrane protein</topology>
    </subcellularLocation>
</comment>
<keyword evidence="5" id="KW-0812">Transmembrane</keyword>
<evidence type="ECO:0000256" key="9">
    <source>
        <dbReference type="ARBA" id="ARBA00023065"/>
    </source>
</evidence>
<keyword evidence="10" id="KW-0472">Membrane</keyword>
<feature type="compositionally biased region" description="Polar residues" evidence="13">
    <location>
        <begin position="230"/>
        <end position="254"/>
    </location>
</feature>
<dbReference type="Proteomes" id="UP000051952">
    <property type="component" value="Unassembled WGS sequence"/>
</dbReference>
<feature type="compositionally biased region" description="Basic residues" evidence="13">
    <location>
        <begin position="534"/>
        <end position="544"/>
    </location>
</feature>
<feature type="compositionally biased region" description="Basic and acidic residues" evidence="13">
    <location>
        <begin position="581"/>
        <end position="594"/>
    </location>
</feature>
<evidence type="ECO:0000313" key="15">
    <source>
        <dbReference type="EMBL" id="CUG90888.1"/>
    </source>
</evidence>
<dbReference type="PANTHER" id="PTHR46480:SF1">
    <property type="entry name" value="VOLTAGE-GATED HYDROGEN CHANNEL 1"/>
    <property type="match status" value="1"/>
</dbReference>
<feature type="compositionally biased region" description="Basic and acidic residues" evidence="13">
    <location>
        <begin position="69"/>
        <end position="89"/>
    </location>
</feature>
<accession>A0A0S4JJZ9</accession>
<feature type="region of interest" description="Disordered" evidence="13">
    <location>
        <begin position="187"/>
        <end position="272"/>
    </location>
</feature>
<proteinExistence type="predicted"/>
<feature type="region of interest" description="Disordered" evidence="13">
    <location>
        <begin position="520"/>
        <end position="644"/>
    </location>
</feature>
<dbReference type="VEuPathDB" id="TriTrypDB:BSAL_29125"/>
<dbReference type="PANTHER" id="PTHR46480">
    <property type="entry name" value="F20B24.22"/>
    <property type="match status" value="1"/>
</dbReference>
<feature type="compositionally biased region" description="Basic and acidic residues" evidence="13">
    <location>
        <begin position="1"/>
        <end position="10"/>
    </location>
</feature>
<feature type="region of interest" description="Disordered" evidence="13">
    <location>
        <begin position="1"/>
        <end position="53"/>
    </location>
</feature>
<evidence type="ECO:0000256" key="11">
    <source>
        <dbReference type="ARBA" id="ARBA00023303"/>
    </source>
</evidence>
<evidence type="ECO:0000256" key="8">
    <source>
        <dbReference type="ARBA" id="ARBA00023054"/>
    </source>
</evidence>
<protein>
    <recommendedName>
        <fullName evidence="2">Voltage-gated hydrogen channel 1</fullName>
    </recommendedName>
    <alternativeName>
        <fullName evidence="12">Hydrogen voltage-gated channel 1</fullName>
    </alternativeName>
</protein>
<dbReference type="EMBL" id="CYKH01001873">
    <property type="protein sequence ID" value="CUG90888.1"/>
    <property type="molecule type" value="Genomic_DNA"/>
</dbReference>
<keyword evidence="11" id="KW-0407">Ion channel</keyword>
<gene>
    <name evidence="15" type="ORF">BSAL_29125</name>
</gene>
<evidence type="ECO:0000256" key="6">
    <source>
        <dbReference type="ARBA" id="ARBA00022882"/>
    </source>
</evidence>
<evidence type="ECO:0000256" key="10">
    <source>
        <dbReference type="ARBA" id="ARBA00023136"/>
    </source>
</evidence>
<feature type="domain" description="Ion transport" evidence="14">
    <location>
        <begin position="397"/>
        <end position="479"/>
    </location>
</feature>
<feature type="compositionally biased region" description="Basic and acidic residues" evidence="13">
    <location>
        <begin position="255"/>
        <end position="272"/>
    </location>
</feature>
<keyword evidence="9" id="KW-0406">Ion transport</keyword>
<feature type="compositionally biased region" description="Polar residues" evidence="13">
    <location>
        <begin position="207"/>
        <end position="220"/>
    </location>
</feature>
<keyword evidence="8" id="KW-0175">Coiled coil</keyword>
<feature type="region of interest" description="Disordered" evidence="13">
    <location>
        <begin position="111"/>
        <end position="149"/>
    </location>
</feature>
<evidence type="ECO:0000256" key="12">
    <source>
        <dbReference type="ARBA" id="ARBA00031989"/>
    </source>
</evidence>
<dbReference type="Gene3D" id="1.20.120.350">
    <property type="entry name" value="Voltage-gated potassium channels. Chain C"/>
    <property type="match status" value="1"/>
</dbReference>
<evidence type="ECO:0000259" key="14">
    <source>
        <dbReference type="Pfam" id="PF00520"/>
    </source>
</evidence>
<dbReference type="OrthoDB" id="427456at2759"/>
<feature type="region of interest" description="Disordered" evidence="13">
    <location>
        <begin position="69"/>
        <end position="98"/>
    </location>
</feature>
<dbReference type="Pfam" id="PF00520">
    <property type="entry name" value="Ion_trans"/>
    <property type="match status" value="1"/>
</dbReference>
<keyword evidence="4" id="KW-1003">Cell membrane</keyword>
<evidence type="ECO:0000256" key="7">
    <source>
        <dbReference type="ARBA" id="ARBA00022989"/>
    </source>
</evidence>
<evidence type="ECO:0000256" key="13">
    <source>
        <dbReference type="SAM" id="MobiDB-lite"/>
    </source>
</evidence>
<keyword evidence="3" id="KW-0813">Transport</keyword>
<evidence type="ECO:0000256" key="3">
    <source>
        <dbReference type="ARBA" id="ARBA00022448"/>
    </source>
</evidence>
<reference evidence="16" key="1">
    <citation type="submission" date="2015-09" db="EMBL/GenBank/DDBJ databases">
        <authorList>
            <consortium name="Pathogen Informatics"/>
        </authorList>
    </citation>
    <scope>NUCLEOTIDE SEQUENCE [LARGE SCALE GENOMIC DNA]</scope>
    <source>
        <strain evidence="16">Lake Konstanz</strain>
    </source>
</reference>
<evidence type="ECO:0000313" key="16">
    <source>
        <dbReference type="Proteomes" id="UP000051952"/>
    </source>
</evidence>
<sequence>MSLPVKCKDDAADDEGGGPNEAFALRISAPPNQLSNVDDEANNALSRTQPPQQVSQYLTAAAQPFHEPIDQWDGRSADSADDGGHDHNNHNSSHHRMPLRPRASSALLWRQAPPPQHDSHWRDTEQPPIRAYTPVPPRRATSSHLRRSGGKVAVRNSLLANLFFPNEASHRVTTVDEAKAARHNNHLHHGSTSLPLTPRDDHIISGAATSVSSRSNTSTLQRRRRHDDASNSLNHHQRLNSNTAVPSSTQQQQHTHADGISDGAGHDDHHDDGAAVITFLDDGSESSSSSLPADTCVEAMARAIQSQYGQWFFTALLVLDVMLIIAELVIESNQYCVLEPVHDVHHVGGTYNTTNALCNTTVVSYIGSPEANHRARFFESSQAHCPFEAIPELPHPLHVTEAVLKWLSKSIIFAFAAELLVLIAALRVHFFRNKMYVLDLLIVGVSIIVDWTVSSNQPSVQLVVIVRCWRFARILHGVGSSVHDTEEIVVEAIIDENGNVVAEELLSAAGEDDECHLNIGVDDEESDRGGDIHHYHRANHSSRRNSREEDDDRIDPRYEGSMTTPPLSSASSSTRWNSTRHPHDDPDHNYHSHLDGGNSRRRSSHQQPHRRPNETLSDDDHLGEVVVTGDNSEHDNPLFYGHQAQPPVFRRERVRYQVIRRRQQ</sequence>
<keyword evidence="6" id="KW-0851">Voltage-gated channel</keyword>
<evidence type="ECO:0000256" key="4">
    <source>
        <dbReference type="ARBA" id="ARBA00022475"/>
    </source>
</evidence>
<organism evidence="15 16">
    <name type="scientific">Bodo saltans</name>
    <name type="common">Flagellated protozoan</name>
    <dbReference type="NCBI Taxonomy" id="75058"/>
    <lineage>
        <taxon>Eukaryota</taxon>
        <taxon>Discoba</taxon>
        <taxon>Euglenozoa</taxon>
        <taxon>Kinetoplastea</taxon>
        <taxon>Metakinetoplastina</taxon>
        <taxon>Eubodonida</taxon>
        <taxon>Bodonidae</taxon>
        <taxon>Bodo</taxon>
    </lineage>
</organism>
<feature type="compositionally biased region" description="Polar residues" evidence="13">
    <location>
        <begin position="43"/>
        <end position="53"/>
    </location>
</feature>
<dbReference type="GO" id="GO:0030171">
    <property type="term" value="F:voltage-gated proton channel activity"/>
    <property type="evidence" value="ECO:0007669"/>
    <property type="project" value="InterPro"/>
</dbReference>
<feature type="compositionally biased region" description="Basic residues" evidence="13">
    <location>
        <begin position="599"/>
        <end position="610"/>
    </location>
</feature>
<evidence type="ECO:0000256" key="2">
    <source>
        <dbReference type="ARBA" id="ARBA00015897"/>
    </source>
</evidence>
<dbReference type="GO" id="GO:0034702">
    <property type="term" value="C:monoatomic ion channel complex"/>
    <property type="evidence" value="ECO:0007669"/>
    <property type="project" value="UniProtKB-KW"/>
</dbReference>